<sequence>MKNYRTILYLVIMMFSILFILSGCDNETKNAKKIAYISTTKHSQYAKTFTDLHLGIIYDFNLRLTEADKSWVTLWVEGYENGEKTEPFRLIELSYGLNPTSVSEGPMGLGIINPQMEDFSLFLYSTGASIPPHAIKNILNSKGVGATSWSYAIGDEVEGLEEGETKVLGVYRQAVNSFRTYDYQDTNDVTKMINEDTADLLLKIKVDRKMK</sequence>
<organism evidence="2 3">
    <name type="scientific">Paenibacillus silvestris</name>
    <dbReference type="NCBI Taxonomy" id="2606219"/>
    <lineage>
        <taxon>Bacteria</taxon>
        <taxon>Bacillati</taxon>
        <taxon>Bacillota</taxon>
        <taxon>Bacilli</taxon>
        <taxon>Bacillales</taxon>
        <taxon>Paenibacillaceae</taxon>
        <taxon>Paenibacillus</taxon>
    </lineage>
</organism>
<evidence type="ECO:0000256" key="1">
    <source>
        <dbReference type="SAM" id="Phobius"/>
    </source>
</evidence>
<reference evidence="2 3" key="1">
    <citation type="submission" date="2019-12" db="EMBL/GenBank/DDBJ databases">
        <title>Paenibacillus sp. nov. sp. isolated from soil.</title>
        <authorList>
            <person name="Kim J."/>
            <person name="Jeong S.E."/>
            <person name="Jung H.S."/>
            <person name="Jeon C.O."/>
        </authorList>
    </citation>
    <scope>NUCLEOTIDE SEQUENCE [LARGE SCALE GENOMIC DNA]</scope>
    <source>
        <strain evidence="2 3">5J-6</strain>
    </source>
</reference>
<dbReference type="Proteomes" id="UP000481087">
    <property type="component" value="Unassembled WGS sequence"/>
</dbReference>
<dbReference type="AlphaFoldDB" id="A0A6L8V190"/>
<evidence type="ECO:0000313" key="3">
    <source>
        <dbReference type="Proteomes" id="UP000481087"/>
    </source>
</evidence>
<dbReference type="EMBL" id="WTUZ01000016">
    <property type="protein sequence ID" value="MZQ83039.1"/>
    <property type="molecule type" value="Genomic_DNA"/>
</dbReference>
<proteinExistence type="predicted"/>
<keyword evidence="1" id="KW-0472">Membrane</keyword>
<keyword evidence="1" id="KW-1133">Transmembrane helix</keyword>
<accession>A0A6L8V190</accession>
<dbReference type="PROSITE" id="PS51257">
    <property type="entry name" value="PROKAR_LIPOPROTEIN"/>
    <property type="match status" value="1"/>
</dbReference>
<feature type="transmembrane region" description="Helical" evidence="1">
    <location>
        <begin position="6"/>
        <end position="24"/>
    </location>
</feature>
<name>A0A6L8V190_9BACL</name>
<keyword evidence="3" id="KW-1185">Reference proteome</keyword>
<evidence type="ECO:0000313" key="2">
    <source>
        <dbReference type="EMBL" id="MZQ83039.1"/>
    </source>
</evidence>
<dbReference type="RefSeq" id="WP_161407221.1">
    <property type="nucleotide sequence ID" value="NZ_WTUZ01000016.1"/>
</dbReference>
<comment type="caution">
    <text evidence="2">The sequence shown here is derived from an EMBL/GenBank/DDBJ whole genome shotgun (WGS) entry which is preliminary data.</text>
</comment>
<protein>
    <submittedName>
        <fullName evidence="2">Uncharacterized protein</fullName>
    </submittedName>
</protein>
<gene>
    <name evidence="2" type="ORF">GQF01_13075</name>
</gene>
<keyword evidence="1" id="KW-0812">Transmembrane</keyword>